<sequence>MPQCYRHIRISYRKIEPQFYSCADKLMTVYHCSQNQAVAGIVETANFLFDPKWKFHLDNPNVIDLNIVPHNSQTQQAGQAILAQTLSEIVEHIMTSSDVVIIYHDDATKKDSSKLENVPINNLAAERHVGSLQYELSIRGACNLTSTSNSIVKEKSIDLTEFKPVNEMNKLPSLVRQMVSL</sequence>
<dbReference type="Proteomes" id="UP000675881">
    <property type="component" value="Chromosome 7"/>
</dbReference>
<evidence type="ECO:0000313" key="1">
    <source>
        <dbReference type="EMBL" id="CAF2994804.1"/>
    </source>
</evidence>
<organism evidence="1 2">
    <name type="scientific">Lepeophtheirus salmonis</name>
    <name type="common">Salmon louse</name>
    <name type="synonym">Caligus salmonis</name>
    <dbReference type="NCBI Taxonomy" id="72036"/>
    <lineage>
        <taxon>Eukaryota</taxon>
        <taxon>Metazoa</taxon>
        <taxon>Ecdysozoa</taxon>
        <taxon>Arthropoda</taxon>
        <taxon>Crustacea</taxon>
        <taxon>Multicrustacea</taxon>
        <taxon>Hexanauplia</taxon>
        <taxon>Copepoda</taxon>
        <taxon>Siphonostomatoida</taxon>
        <taxon>Caligidae</taxon>
        <taxon>Lepeophtheirus</taxon>
    </lineage>
</organism>
<protein>
    <submittedName>
        <fullName evidence="1">(salmon louse) hypothetical protein</fullName>
    </submittedName>
</protein>
<evidence type="ECO:0000313" key="2">
    <source>
        <dbReference type="Proteomes" id="UP000675881"/>
    </source>
</evidence>
<dbReference type="EMBL" id="HG994586">
    <property type="protein sequence ID" value="CAF2994804.1"/>
    <property type="molecule type" value="Genomic_DNA"/>
</dbReference>
<keyword evidence="2" id="KW-1185">Reference proteome</keyword>
<accession>A0A7R8D1F9</accession>
<dbReference type="AlphaFoldDB" id="A0A7R8D1F9"/>
<reference evidence="1" key="1">
    <citation type="submission" date="2021-02" db="EMBL/GenBank/DDBJ databases">
        <authorList>
            <person name="Bekaert M."/>
        </authorList>
    </citation>
    <scope>NUCLEOTIDE SEQUENCE</scope>
    <source>
        <strain evidence="1">IoA-00</strain>
    </source>
</reference>
<gene>
    <name evidence="1" type="ORF">LSAA_12593</name>
</gene>
<name>A0A7R8D1F9_LEPSM</name>
<proteinExistence type="predicted"/>